<evidence type="ECO:0000313" key="1">
    <source>
        <dbReference type="EMBL" id="ADJ29276.1"/>
    </source>
</evidence>
<evidence type="ECO:0000313" key="2">
    <source>
        <dbReference type="Proteomes" id="UP000000393"/>
    </source>
</evidence>
<dbReference type="eggNOG" id="COG0399">
    <property type="taxonomic scope" value="Bacteria"/>
</dbReference>
<sequence length="141" mass="16007">MLPLPAGRETSAGVGAARYRRLRPKQTLLYQIVEDYYPAFVSHMAARGMALPGYFQREFEDHLTCDGLEHGFLRVRCDTCHAEHQRRGFCASHGARRTADCELPVNLWRSGERAFIFSIRRSDNTIKHTIRKACLVVLGSA</sequence>
<organism evidence="1 2">
    <name type="scientific">Nitrosococcus watsoni (strain C-113)</name>
    <dbReference type="NCBI Taxonomy" id="105559"/>
    <lineage>
        <taxon>Bacteria</taxon>
        <taxon>Pseudomonadati</taxon>
        <taxon>Pseudomonadota</taxon>
        <taxon>Gammaproteobacteria</taxon>
        <taxon>Chromatiales</taxon>
        <taxon>Chromatiaceae</taxon>
        <taxon>Nitrosococcus</taxon>
    </lineage>
</organism>
<protein>
    <submittedName>
        <fullName evidence="1">IS phage Tn transposon-related protein</fullName>
    </submittedName>
</protein>
<dbReference type="AlphaFoldDB" id="D8K9D3"/>
<reference evidence="1 2" key="1">
    <citation type="submission" date="2010-06" db="EMBL/GenBank/DDBJ databases">
        <title>Complete sequence of chromosome of Nitrosococcus watsoni C-113.</title>
        <authorList>
            <consortium name="US DOE Joint Genome Institute"/>
            <person name="Lucas S."/>
            <person name="Copeland A."/>
            <person name="Lapidus A."/>
            <person name="Cheng J.-F."/>
            <person name="Bruce D."/>
            <person name="Goodwin L."/>
            <person name="Pitluck S."/>
            <person name="Malfatti S.A."/>
            <person name="Chain P.S.G."/>
            <person name="Land M."/>
            <person name="Hauser L."/>
            <person name="Kyrpides N."/>
            <person name="Ivanova N."/>
            <person name="Cambell M.A."/>
            <person name="Heidelberg J.F."/>
            <person name="Klotz M.G."/>
            <person name="Woyke T."/>
        </authorList>
    </citation>
    <scope>NUCLEOTIDE SEQUENCE [LARGE SCALE GENOMIC DNA]</scope>
    <source>
        <strain evidence="1 2">C-113</strain>
    </source>
</reference>
<gene>
    <name evidence="1" type="ordered locus">Nwat_2479</name>
</gene>
<dbReference type="HOGENOM" id="CLU_127018_0_0_6"/>
<dbReference type="RefSeq" id="WP_013221346.1">
    <property type="nucleotide sequence ID" value="NC_014315.1"/>
</dbReference>
<dbReference type="KEGG" id="nwa:Nwat_2479"/>
<dbReference type="OrthoDB" id="6979325at2"/>
<accession>D8K9D3</accession>
<keyword evidence="2" id="KW-1185">Reference proteome</keyword>
<dbReference type="EMBL" id="CP002086">
    <property type="protein sequence ID" value="ADJ29276.1"/>
    <property type="molecule type" value="Genomic_DNA"/>
</dbReference>
<dbReference type="Proteomes" id="UP000000393">
    <property type="component" value="Chromosome"/>
</dbReference>
<name>D8K9D3_NITWC</name>
<proteinExistence type="predicted"/>